<protein>
    <submittedName>
        <fullName evidence="1">Uncharacterized protein</fullName>
    </submittedName>
</protein>
<dbReference type="STRING" id="225004.SAMN02745152_02055"/>
<dbReference type="Pfam" id="PF18982">
    <property type="entry name" value="JetA"/>
    <property type="match status" value="1"/>
</dbReference>
<sequence>MNVFDSIPDGFFNCLASSANHRAYAGCLNAIYEQYNSAVSYRLPRADIRDSLTIYLLQNHIELNEDGTEDLSAGNDQANFIIRKFVTAGYIEEETDNTTFEKYIVMTDNGIALAEFLEKLSKPRRAEYSNYILNIYNRLKYQTNEQKKEPYSLLVRPAFEDAKALSSDLKKLSTSIKKIIETMLHEGTLVSLTENIIKYCDGDFIREYSRLVKQQNIHLYRNYITQELERLKGESFDLIVQNLMNEEKIDMDEAEERVSEMIDSTKTFLHDDYNKIMEDIKQKINTYIRIAIARERMLRNKGFDLKGCVEQAVRLLIQTDDTNNEDFQALFRIQKNEFIDTSSLYVPRKFSSLNQNTENEYYELSEEAKEKQAALLQKEADNPFSKDKVKDYFEKYPESTSLTLENKDNMLSTLAALTYAKENGWNITSYDEYIKSDDYKMRKWEATKK</sequence>
<proteinExistence type="predicted"/>
<dbReference type="OrthoDB" id="9807828at2"/>
<organism evidence="1 2">
    <name type="scientific">Treponema berlinense</name>
    <dbReference type="NCBI Taxonomy" id="225004"/>
    <lineage>
        <taxon>Bacteria</taxon>
        <taxon>Pseudomonadati</taxon>
        <taxon>Spirochaetota</taxon>
        <taxon>Spirochaetia</taxon>
        <taxon>Spirochaetales</taxon>
        <taxon>Treponemataceae</taxon>
        <taxon>Treponema</taxon>
    </lineage>
</organism>
<accession>A0A1T4QNV5</accession>
<keyword evidence="2" id="KW-1185">Reference proteome</keyword>
<dbReference type="GeneID" id="303368272"/>
<dbReference type="RefSeq" id="WP_078931793.1">
    <property type="nucleotide sequence ID" value="NZ_FUXC01000015.1"/>
</dbReference>
<dbReference type="AlphaFoldDB" id="A0A1T4QNV5"/>
<reference evidence="1 2" key="1">
    <citation type="submission" date="2017-02" db="EMBL/GenBank/DDBJ databases">
        <authorList>
            <person name="Peterson S.W."/>
        </authorList>
    </citation>
    <scope>NUCLEOTIDE SEQUENCE [LARGE SCALE GENOMIC DNA]</scope>
    <source>
        <strain evidence="1 2">ATCC BAA-909</strain>
    </source>
</reference>
<dbReference type="InterPro" id="IPR043773">
    <property type="entry name" value="JetA"/>
</dbReference>
<dbReference type="Proteomes" id="UP000190395">
    <property type="component" value="Unassembled WGS sequence"/>
</dbReference>
<gene>
    <name evidence="1" type="ORF">SAMN02745152_02055</name>
</gene>
<name>A0A1T4QNV5_9SPIR</name>
<evidence type="ECO:0000313" key="2">
    <source>
        <dbReference type="Proteomes" id="UP000190395"/>
    </source>
</evidence>
<evidence type="ECO:0000313" key="1">
    <source>
        <dbReference type="EMBL" id="SKA05452.1"/>
    </source>
</evidence>
<dbReference type="EMBL" id="FUXC01000015">
    <property type="protein sequence ID" value="SKA05452.1"/>
    <property type="molecule type" value="Genomic_DNA"/>
</dbReference>